<dbReference type="SUPFAM" id="SSF53474">
    <property type="entry name" value="alpha/beta-Hydrolases"/>
    <property type="match status" value="1"/>
</dbReference>
<evidence type="ECO:0000313" key="3">
    <source>
        <dbReference type="Proteomes" id="UP001597262"/>
    </source>
</evidence>
<keyword evidence="2" id="KW-0378">Hydrolase</keyword>
<accession>A0ABW3RR99</accession>
<dbReference type="InterPro" id="IPR008391">
    <property type="entry name" value="AXE1_dom"/>
</dbReference>
<comment type="caution">
    <text evidence="2">The sequence shown here is derived from an EMBL/GenBank/DDBJ whole genome shotgun (WGS) entry which is preliminary data.</text>
</comment>
<dbReference type="EMBL" id="JBHTLM010000001">
    <property type="protein sequence ID" value="MFD1174982.1"/>
    <property type="molecule type" value="Genomic_DNA"/>
</dbReference>
<dbReference type="InterPro" id="IPR029058">
    <property type="entry name" value="AB_hydrolase_fold"/>
</dbReference>
<dbReference type="InterPro" id="IPR039069">
    <property type="entry name" value="CE7"/>
</dbReference>
<organism evidence="2 3">
    <name type="scientific">Paenibacillus puldeungensis</name>
    <dbReference type="NCBI Taxonomy" id="696536"/>
    <lineage>
        <taxon>Bacteria</taxon>
        <taxon>Bacillati</taxon>
        <taxon>Bacillota</taxon>
        <taxon>Bacilli</taxon>
        <taxon>Bacillales</taxon>
        <taxon>Paenibacillaceae</taxon>
        <taxon>Paenibacillus</taxon>
    </lineage>
</organism>
<dbReference type="GO" id="GO:0016787">
    <property type="term" value="F:hydrolase activity"/>
    <property type="evidence" value="ECO:0007669"/>
    <property type="project" value="UniProtKB-KW"/>
</dbReference>
<dbReference type="Gene3D" id="3.40.50.1820">
    <property type="entry name" value="alpha/beta hydrolase"/>
    <property type="match status" value="1"/>
</dbReference>
<protein>
    <submittedName>
        <fullName evidence="2">Alpha/beta fold hydrolase</fullName>
    </submittedName>
</protein>
<dbReference type="PANTHER" id="PTHR40111:SF1">
    <property type="entry name" value="CEPHALOSPORIN-C DEACETYLASE"/>
    <property type="match status" value="1"/>
</dbReference>
<dbReference type="RefSeq" id="WP_379315890.1">
    <property type="nucleotide sequence ID" value="NZ_JBHTLM010000001.1"/>
</dbReference>
<name>A0ABW3RR99_9BACL</name>
<proteinExistence type="predicted"/>
<reference evidence="3" key="1">
    <citation type="journal article" date="2019" name="Int. J. Syst. Evol. Microbiol.">
        <title>The Global Catalogue of Microorganisms (GCM) 10K type strain sequencing project: providing services to taxonomists for standard genome sequencing and annotation.</title>
        <authorList>
            <consortium name="The Broad Institute Genomics Platform"/>
            <consortium name="The Broad Institute Genome Sequencing Center for Infectious Disease"/>
            <person name="Wu L."/>
            <person name="Ma J."/>
        </authorList>
    </citation>
    <scope>NUCLEOTIDE SEQUENCE [LARGE SCALE GENOMIC DNA]</scope>
    <source>
        <strain evidence="3">CCUG 59189</strain>
    </source>
</reference>
<keyword evidence="3" id="KW-1185">Reference proteome</keyword>
<evidence type="ECO:0000259" key="1">
    <source>
        <dbReference type="Pfam" id="PF05448"/>
    </source>
</evidence>
<sequence length="318" mass="35377">MPIIDMKLDDLRKYQGINPKPQDFDEYWATALEEMRAVDPQLELVKAEFQVPGVECYHLYFTGVKGARIHAKYVRPAAPGPHPAVLLFHGYTGNSGDWIEKLSFASLGYSVIAMDCRGQGGRSEDVGGTPGNTFHGHIIRGLDSDPQNLLFRHIFLDTAQLAGIVMDLPEVDSKRVGVTGWSQGGGLTLACASLEPRVKLAAPVYPFLSDYRRVWEMDLDKNAYEELRTYFRLFDPQHEKEEGVFAKLGYIDVHHLASRIEATVLMGTGLMDEICPPSTQFAAYNAIKAPKSMEIFPDFGHEGLPGMSDKIVQFLLGL</sequence>
<dbReference type="PANTHER" id="PTHR40111">
    <property type="entry name" value="CEPHALOSPORIN-C DEACETYLASE"/>
    <property type="match status" value="1"/>
</dbReference>
<feature type="domain" description="Acetyl xylan esterase" evidence="1">
    <location>
        <begin position="1"/>
        <end position="316"/>
    </location>
</feature>
<gene>
    <name evidence="2" type="ORF">ACFQ3W_01495</name>
</gene>
<dbReference type="Pfam" id="PF05448">
    <property type="entry name" value="AXE1"/>
    <property type="match status" value="1"/>
</dbReference>
<dbReference type="Proteomes" id="UP001597262">
    <property type="component" value="Unassembled WGS sequence"/>
</dbReference>
<evidence type="ECO:0000313" key="2">
    <source>
        <dbReference type="EMBL" id="MFD1174982.1"/>
    </source>
</evidence>